<name>A0A5C7F7L1_9BACI</name>
<accession>A0A5C7F7L1</accession>
<dbReference type="AlphaFoldDB" id="A0A5C7F7L1"/>
<dbReference type="EMBL" id="CP144914">
    <property type="protein sequence ID" value="WWD80485.1"/>
    <property type="molecule type" value="Genomic_DNA"/>
</dbReference>
<dbReference type="Proteomes" id="UP000321816">
    <property type="component" value="Chromosome"/>
</dbReference>
<evidence type="ECO:0000256" key="2">
    <source>
        <dbReference type="SAM" id="Phobius"/>
    </source>
</evidence>
<keyword evidence="2" id="KW-0812">Transmembrane</keyword>
<evidence type="ECO:0000313" key="4">
    <source>
        <dbReference type="Proteomes" id="UP000321816"/>
    </source>
</evidence>
<dbReference type="OrthoDB" id="9996713at2"/>
<sequence length="154" mass="17674">MPLTVQVLIGILVIGTIIMIVTSFIPMPVRQPLPETEPEPEPKKNRKASSGKSKGEKKPGLFKTMFVSGIYQPFNRLAKKARYKKLQTEQRKTSLNTYEIRVYMLRDYKYAAESAKMMAKIRPIGKIVRADKYRDLMEVTASEIAMFERGETKK</sequence>
<feature type="region of interest" description="Disordered" evidence="1">
    <location>
        <begin position="32"/>
        <end position="60"/>
    </location>
</feature>
<dbReference type="KEGG" id="ahal:FTX54_002655"/>
<keyword evidence="2" id="KW-0472">Membrane</keyword>
<evidence type="ECO:0000256" key="1">
    <source>
        <dbReference type="SAM" id="MobiDB-lite"/>
    </source>
</evidence>
<reference evidence="3 4" key="1">
    <citation type="submission" date="2024-01" db="EMBL/GenBank/DDBJ databases">
        <title>Complete Genome Sequence of Alkalicoccus halolimnae BZ-SZ-XJ29T, a Moderately Halophilic Bacterium Isolated from a Salt Lake.</title>
        <authorList>
            <person name="Zhao B."/>
        </authorList>
    </citation>
    <scope>NUCLEOTIDE SEQUENCE [LARGE SCALE GENOMIC DNA]</scope>
    <source>
        <strain evidence="3 4">BZ-SZ-XJ29</strain>
    </source>
</reference>
<evidence type="ECO:0000313" key="3">
    <source>
        <dbReference type="EMBL" id="WWD80485.1"/>
    </source>
</evidence>
<gene>
    <name evidence="3" type="ORF">FTX54_002655</name>
</gene>
<protein>
    <submittedName>
        <fullName evidence="3">Uncharacterized protein</fullName>
    </submittedName>
</protein>
<keyword evidence="2" id="KW-1133">Transmembrane helix</keyword>
<proteinExistence type="predicted"/>
<organism evidence="3 4">
    <name type="scientific">Alkalicoccus halolimnae</name>
    <dbReference type="NCBI Taxonomy" id="1667239"/>
    <lineage>
        <taxon>Bacteria</taxon>
        <taxon>Bacillati</taxon>
        <taxon>Bacillota</taxon>
        <taxon>Bacilli</taxon>
        <taxon>Bacillales</taxon>
        <taxon>Bacillaceae</taxon>
        <taxon>Alkalicoccus</taxon>
    </lineage>
</organism>
<keyword evidence="4" id="KW-1185">Reference proteome</keyword>
<feature type="transmembrane region" description="Helical" evidence="2">
    <location>
        <begin position="6"/>
        <end position="25"/>
    </location>
</feature>
<dbReference type="RefSeq" id="WP_147803965.1">
    <property type="nucleotide sequence ID" value="NZ_CP144914.1"/>
</dbReference>